<evidence type="ECO:0000256" key="3">
    <source>
        <dbReference type="ARBA" id="ARBA00022840"/>
    </source>
</evidence>
<dbReference type="NCBIfam" id="NF010041">
    <property type="entry name" value="PRK13517.1-1"/>
    <property type="match status" value="1"/>
</dbReference>
<comment type="catalytic activity">
    <reaction evidence="4 5">
        <text>L-cysteine + L-glutamate + ATP = gamma-L-glutamyl-L-cysteine + ADP + phosphate + H(+)</text>
        <dbReference type="Rhea" id="RHEA:13285"/>
        <dbReference type="ChEBI" id="CHEBI:15378"/>
        <dbReference type="ChEBI" id="CHEBI:29985"/>
        <dbReference type="ChEBI" id="CHEBI:30616"/>
        <dbReference type="ChEBI" id="CHEBI:35235"/>
        <dbReference type="ChEBI" id="CHEBI:43474"/>
        <dbReference type="ChEBI" id="CHEBI:58173"/>
        <dbReference type="ChEBI" id="CHEBI:456216"/>
        <dbReference type="EC" id="6.3.2.2"/>
    </reaction>
</comment>
<evidence type="ECO:0000313" key="8">
    <source>
        <dbReference type="Proteomes" id="UP000313948"/>
    </source>
</evidence>
<gene>
    <name evidence="7" type="ORF">FE251_07550</name>
</gene>
<feature type="region of interest" description="Disordered" evidence="6">
    <location>
        <begin position="39"/>
        <end position="71"/>
    </location>
</feature>
<dbReference type="Gene3D" id="3.30.590.20">
    <property type="match status" value="1"/>
</dbReference>
<name>A0ABX5VNI8_9MICO</name>
<dbReference type="GO" id="GO:0016874">
    <property type="term" value="F:ligase activity"/>
    <property type="evidence" value="ECO:0007669"/>
    <property type="project" value="UniProtKB-KW"/>
</dbReference>
<dbReference type="InterPro" id="IPR014746">
    <property type="entry name" value="Gln_synth/guanido_kin_cat_dom"/>
</dbReference>
<comment type="function">
    <text evidence="5">ATP-dependent carboxylate-amine ligase which exhibits weak glutamate--cysteine ligase activity.</text>
</comment>
<dbReference type="EMBL" id="CP040899">
    <property type="protein sequence ID" value="QDB79241.1"/>
    <property type="molecule type" value="Genomic_DNA"/>
</dbReference>
<dbReference type="NCBIfam" id="TIGR02050">
    <property type="entry name" value="gshA_cyan_rel"/>
    <property type="match status" value="1"/>
</dbReference>
<evidence type="ECO:0000256" key="2">
    <source>
        <dbReference type="ARBA" id="ARBA00022741"/>
    </source>
</evidence>
<dbReference type="Proteomes" id="UP000313948">
    <property type="component" value="Chromosome"/>
</dbReference>
<accession>A0ABX5VNI8</accession>
<proteinExistence type="inferred from homology"/>
<feature type="compositionally biased region" description="Basic and acidic residues" evidence="6">
    <location>
        <begin position="57"/>
        <end position="71"/>
    </location>
</feature>
<keyword evidence="3 5" id="KW-0067">ATP-binding</keyword>
<evidence type="ECO:0000313" key="7">
    <source>
        <dbReference type="EMBL" id="QDB79241.1"/>
    </source>
</evidence>
<keyword evidence="8" id="KW-1185">Reference proteome</keyword>
<evidence type="ECO:0000256" key="1">
    <source>
        <dbReference type="ARBA" id="ARBA00022598"/>
    </source>
</evidence>
<dbReference type="PANTHER" id="PTHR36510:SF1">
    <property type="entry name" value="GLUTAMATE--CYSTEINE LIGASE 2-RELATED"/>
    <property type="match status" value="1"/>
</dbReference>
<dbReference type="PANTHER" id="PTHR36510">
    <property type="entry name" value="GLUTAMATE--CYSTEINE LIGASE 2-RELATED"/>
    <property type="match status" value="1"/>
</dbReference>
<dbReference type="SUPFAM" id="SSF55931">
    <property type="entry name" value="Glutamine synthetase/guanido kinase"/>
    <property type="match status" value="1"/>
</dbReference>
<reference evidence="7 8" key="1">
    <citation type="submission" date="2019-05" db="EMBL/GenBank/DDBJ databases">
        <title>Georgenia *** sp. nov., and Georgenia *** sp. nov., isolated from the intestinal contents of plateau pika (Ochotona curzoniae) in the Qinghai-Tibet plateau of China.</title>
        <authorList>
            <person name="Tian Z."/>
        </authorList>
    </citation>
    <scope>NUCLEOTIDE SEQUENCE [LARGE SCALE GENOMIC DNA]</scope>
    <source>
        <strain evidence="7 8">Z294</strain>
    </source>
</reference>
<keyword evidence="2 5" id="KW-0547">Nucleotide-binding</keyword>
<organism evidence="7 8">
    <name type="scientific">Georgenia wutianyii</name>
    <dbReference type="NCBI Taxonomy" id="2585135"/>
    <lineage>
        <taxon>Bacteria</taxon>
        <taxon>Bacillati</taxon>
        <taxon>Actinomycetota</taxon>
        <taxon>Actinomycetes</taxon>
        <taxon>Micrococcales</taxon>
        <taxon>Bogoriellaceae</taxon>
        <taxon>Georgenia</taxon>
    </lineage>
</organism>
<dbReference type="InterPro" id="IPR006336">
    <property type="entry name" value="GCS2"/>
</dbReference>
<dbReference type="Pfam" id="PF04107">
    <property type="entry name" value="GCS2"/>
    <property type="match status" value="1"/>
</dbReference>
<evidence type="ECO:0000256" key="6">
    <source>
        <dbReference type="SAM" id="MobiDB-lite"/>
    </source>
</evidence>
<sequence length="380" mass="41096">MRTVGVEEELLLVGTDSGRAVARATQVLRRAEVLAGSRSSGISAAASSTPGSSIDGELQREQVETDTAPHHDMTALGEELLEWRVRADSAARREGTRAVALATSPLPAEPSAADDERYQRIVERYGQIGREQLICGCHVHVSVDSDDEAIGALDRARVWLPTLLALSANSPFWQGGDSGYASYRPEVMIRWPVAGPPDVFGSAAAYRRRIEEMMATGVILDEGMVYLDARPSRSYPTLELRVADVCQDARDTVLLAALSRALVETAAGQWASGDPAPDVPTQMLRLATWQASRYGTGGELLDPFTHRPRPAGEVLDLLVAHVRPALEEYGDTELVLDGLARLQRVGTGADRQRRVLERTGSLHDVVQAAVRMTLGQEGEG</sequence>
<dbReference type="RefSeq" id="WP_139948395.1">
    <property type="nucleotide sequence ID" value="NZ_CP040899.1"/>
</dbReference>
<dbReference type="EC" id="6.3.2.2" evidence="5"/>
<keyword evidence="1 5" id="KW-0436">Ligase</keyword>
<protein>
    <recommendedName>
        <fullName evidence="5">Putative glutamate--cysteine ligase 2</fullName>
        <ecNumber evidence="5">6.3.2.2</ecNumber>
    </recommendedName>
    <alternativeName>
        <fullName evidence="5">Gamma-glutamylcysteine synthetase 2</fullName>
        <shortName evidence="5">GCS 2</shortName>
        <shortName evidence="5">Gamma-GCS 2</shortName>
    </alternativeName>
</protein>
<comment type="similarity">
    <text evidence="5">Belongs to the glutamate--cysteine ligase type 2 family. YbdK subfamily.</text>
</comment>
<evidence type="ECO:0000256" key="5">
    <source>
        <dbReference type="HAMAP-Rule" id="MF_01609"/>
    </source>
</evidence>
<dbReference type="HAMAP" id="MF_01609">
    <property type="entry name" value="Glu_cys_ligase_2"/>
    <property type="match status" value="1"/>
</dbReference>
<evidence type="ECO:0000256" key="4">
    <source>
        <dbReference type="ARBA" id="ARBA00048819"/>
    </source>
</evidence>
<feature type="compositionally biased region" description="Low complexity" evidence="6">
    <location>
        <begin position="39"/>
        <end position="53"/>
    </location>
</feature>
<dbReference type="InterPro" id="IPR011793">
    <property type="entry name" value="YbdK"/>
</dbReference>
<dbReference type="InterPro" id="IPR050141">
    <property type="entry name" value="GCL_type2/YbdK_subfam"/>
</dbReference>